<protein>
    <submittedName>
        <fullName evidence="2">Uncharacterized protein</fullName>
    </submittedName>
</protein>
<organism evidence="2 3">
    <name type="scientific">Piromyces finnis</name>
    <dbReference type="NCBI Taxonomy" id="1754191"/>
    <lineage>
        <taxon>Eukaryota</taxon>
        <taxon>Fungi</taxon>
        <taxon>Fungi incertae sedis</taxon>
        <taxon>Chytridiomycota</taxon>
        <taxon>Chytridiomycota incertae sedis</taxon>
        <taxon>Neocallimastigomycetes</taxon>
        <taxon>Neocallimastigales</taxon>
        <taxon>Neocallimastigaceae</taxon>
        <taxon>Piromyces</taxon>
    </lineage>
</organism>
<keyword evidence="3" id="KW-1185">Reference proteome</keyword>
<proteinExistence type="predicted"/>
<sequence length="1009" mass="118624">MNNSSLHTKLQKILFLRRNKVIIDVDDKANINKIYENAVEKHISRTKELKDHCKIEQCDKFSVTIKVDNTLIEFTNKEDYSFLDKNKSIKDLSIDFEKLHTIMIKETKKIKRRMTLALTLNEEMKNYGYHMDEKLFNIVACLSKEKVKGLYDFIIPTLKENVGSHNKSYRPKFPNFPIDIIEVKYCTNIIDDIVYYWLRETNVQNVNLVRKHEPIDVVYKNVTIGKEEDLHEIMKNLMSAAESISQKDIQDIKYYFTYYEKYMDTLPESFPNKENLAIIINLVLTNNKDLPIERIIPYFKTVTDVLRLVAVMSGKSATLEKKEVLVSNFNCNKMKKFKSFSNKERRMIMALLNNCQNRVEDFHKHKILWERVCERIHPKSFSKFYPDLVDDMVGSYKYVRVKKDIQKKSNTIRTIKDLYISYKRCPRIISLYDNMAINKTIEEAKQLDLGEEVNKNLDLVYNNHSLLCKNKFDIDSLNEIQKEYHVKLSELNEKIKNYKETHPFQGYMYRVNNLLDKKKYDQALTLLAQRPGIFARKLDELLVKIGDHKKTLEIFEQIASKVSVKVLLSLKGYFQKRSEKLRLRVFLIKGTTPKMYIKNRVKGKLDLELCEKICNICDMALMNHFENKPKMNNVYISEDLKKQVIPLDVRSSNSTLETYIKGSRFDISYKKLTDEELENIIEENNYKISVYRNKIDEINHKKQEWNDQLNSIRESANEFEKYCIAENIKSLDRDIEMFNQKIENSLEYIEIHKNNIKKETLNKIRLFIWWTNTKTRIIDIDLSIIIYNENLVDLGHVSFNNLSNSRFKIYHSGDFINGGDVNGNGAAEFIDFDPKQVFICGARYIAVSVISYSGVKFKNLENCKFGWMERSDLNSNEFFEPKTVKQKLDLNSNSTSTIPVIFDCKTNEFIWVDTPLTKDGSCVRIENTKRLMNGIFYYYINPLKDSLYNLIKLHVQSRNGNLVKSVNELSEGDIAFVSYLPYKCIDGVKYIRPVDLDIILSEYMTSSNE</sequence>
<name>A0A1Y1V2K4_9FUNG</name>
<dbReference type="OrthoDB" id="4034597at2759"/>
<accession>A0A1Y1V2K4</accession>
<keyword evidence="1" id="KW-0175">Coiled coil</keyword>
<dbReference type="InterPro" id="IPR003325">
    <property type="entry name" value="TerD"/>
</dbReference>
<evidence type="ECO:0000313" key="2">
    <source>
        <dbReference type="EMBL" id="ORX45802.1"/>
    </source>
</evidence>
<dbReference type="Gene3D" id="2.60.60.30">
    <property type="entry name" value="sav2460 like domains"/>
    <property type="match status" value="1"/>
</dbReference>
<dbReference type="PANTHER" id="PTHR32097:SF18">
    <property type="entry name" value="RING-TYPE DOMAIN-CONTAINING PROTEIN"/>
    <property type="match status" value="1"/>
</dbReference>
<dbReference type="EMBL" id="MCFH01000038">
    <property type="protein sequence ID" value="ORX45802.1"/>
    <property type="molecule type" value="Genomic_DNA"/>
</dbReference>
<comment type="caution">
    <text evidence="2">The sequence shown here is derived from an EMBL/GenBank/DDBJ whole genome shotgun (WGS) entry which is preliminary data.</text>
</comment>
<dbReference type="PANTHER" id="PTHR32097">
    <property type="entry name" value="CAMP-BINDING PROTEIN 1-RELATED"/>
    <property type="match status" value="1"/>
</dbReference>
<evidence type="ECO:0000313" key="3">
    <source>
        <dbReference type="Proteomes" id="UP000193719"/>
    </source>
</evidence>
<dbReference type="InterPro" id="IPR051324">
    <property type="entry name" value="Stress/Tellurium_Resist"/>
</dbReference>
<evidence type="ECO:0000256" key="1">
    <source>
        <dbReference type="SAM" id="Coils"/>
    </source>
</evidence>
<reference evidence="2 3" key="2">
    <citation type="submission" date="2016-08" db="EMBL/GenBank/DDBJ databases">
        <title>Pervasive Adenine N6-methylation of Active Genes in Fungi.</title>
        <authorList>
            <consortium name="DOE Joint Genome Institute"/>
            <person name="Mondo S.J."/>
            <person name="Dannebaum R.O."/>
            <person name="Kuo R.C."/>
            <person name="Labutti K."/>
            <person name="Haridas S."/>
            <person name="Kuo A."/>
            <person name="Salamov A."/>
            <person name="Ahrendt S.R."/>
            <person name="Lipzen A."/>
            <person name="Sullivan W."/>
            <person name="Andreopoulos W.B."/>
            <person name="Clum A."/>
            <person name="Lindquist E."/>
            <person name="Daum C."/>
            <person name="Ramamoorthy G.K."/>
            <person name="Gryganskyi A."/>
            <person name="Culley D."/>
            <person name="Magnuson J.K."/>
            <person name="James T.Y."/>
            <person name="O'Malley M.A."/>
            <person name="Stajich J.E."/>
            <person name="Spatafora J.W."/>
            <person name="Visel A."/>
            <person name="Grigoriev I.V."/>
        </authorList>
    </citation>
    <scope>NUCLEOTIDE SEQUENCE [LARGE SCALE GENOMIC DNA]</scope>
    <source>
        <strain evidence="3">finn</strain>
    </source>
</reference>
<gene>
    <name evidence="2" type="ORF">BCR36DRAFT_332808</name>
</gene>
<dbReference type="Proteomes" id="UP000193719">
    <property type="component" value="Unassembled WGS sequence"/>
</dbReference>
<dbReference type="AlphaFoldDB" id="A0A1Y1V2K4"/>
<reference evidence="2 3" key="1">
    <citation type="submission" date="2016-08" db="EMBL/GenBank/DDBJ databases">
        <title>Genomes of anaerobic fungi encode conserved fungal cellulosomes for biomass hydrolysis.</title>
        <authorList>
            <consortium name="DOE Joint Genome Institute"/>
            <person name="Haitjema C.H."/>
            <person name="Gilmore S.P."/>
            <person name="Henske J.K."/>
            <person name="Solomon K.V."/>
            <person name="De Groot R."/>
            <person name="Kuo A."/>
            <person name="Mondo S.J."/>
            <person name="Salamov A.A."/>
            <person name="Labutti K."/>
            <person name="Zhao Z."/>
            <person name="Chiniquy J."/>
            <person name="Barry K."/>
            <person name="Brewer H.M."/>
            <person name="Purvine S.O."/>
            <person name="Wright A.T."/>
            <person name="Boxma B."/>
            <person name="Van Alen T."/>
            <person name="Hackstein J.H."/>
            <person name="Baker S.E."/>
            <person name="Grigoriev I.V."/>
            <person name="O'Malley M.A."/>
        </authorList>
    </citation>
    <scope>NUCLEOTIDE SEQUENCE [LARGE SCALE GENOMIC DNA]</scope>
    <source>
        <strain evidence="3">finn</strain>
    </source>
</reference>
<feature type="coiled-coil region" evidence="1">
    <location>
        <begin position="688"/>
        <end position="715"/>
    </location>
</feature>
<dbReference type="CDD" id="cd06974">
    <property type="entry name" value="TerD_like"/>
    <property type="match status" value="1"/>
</dbReference>
<feature type="coiled-coil region" evidence="1">
    <location>
        <begin position="474"/>
        <end position="501"/>
    </location>
</feature>